<comment type="caution">
    <text evidence="1">The sequence shown here is derived from an EMBL/GenBank/DDBJ whole genome shotgun (WGS) entry which is preliminary data.</text>
</comment>
<gene>
    <name evidence="1" type="ORF">GMARGA_LOCUS6589</name>
</gene>
<proteinExistence type="predicted"/>
<dbReference type="Proteomes" id="UP000789901">
    <property type="component" value="Unassembled WGS sequence"/>
</dbReference>
<dbReference type="EMBL" id="CAJVQB010003019">
    <property type="protein sequence ID" value="CAG8594916.1"/>
    <property type="molecule type" value="Genomic_DNA"/>
</dbReference>
<evidence type="ECO:0000313" key="2">
    <source>
        <dbReference type="Proteomes" id="UP000789901"/>
    </source>
</evidence>
<sequence length="45" mass="5374">MELVIIEVYMPLNDKIAMKKLQQRIVEVVFKRKNQTQIAIMEARI</sequence>
<evidence type="ECO:0000313" key="1">
    <source>
        <dbReference type="EMBL" id="CAG8594916.1"/>
    </source>
</evidence>
<name>A0ABN7UJ17_GIGMA</name>
<reference evidence="1 2" key="1">
    <citation type="submission" date="2021-06" db="EMBL/GenBank/DDBJ databases">
        <authorList>
            <person name="Kallberg Y."/>
            <person name="Tangrot J."/>
            <person name="Rosling A."/>
        </authorList>
    </citation>
    <scope>NUCLEOTIDE SEQUENCE [LARGE SCALE GENOMIC DNA]</scope>
    <source>
        <strain evidence="1 2">120-4 pot B 10/14</strain>
    </source>
</reference>
<keyword evidence="2" id="KW-1185">Reference proteome</keyword>
<protein>
    <submittedName>
        <fullName evidence="1">5464_t:CDS:1</fullName>
    </submittedName>
</protein>
<accession>A0ABN7UJ17</accession>
<organism evidence="1 2">
    <name type="scientific">Gigaspora margarita</name>
    <dbReference type="NCBI Taxonomy" id="4874"/>
    <lineage>
        <taxon>Eukaryota</taxon>
        <taxon>Fungi</taxon>
        <taxon>Fungi incertae sedis</taxon>
        <taxon>Mucoromycota</taxon>
        <taxon>Glomeromycotina</taxon>
        <taxon>Glomeromycetes</taxon>
        <taxon>Diversisporales</taxon>
        <taxon>Gigasporaceae</taxon>
        <taxon>Gigaspora</taxon>
    </lineage>
</organism>